<dbReference type="GO" id="GO:0003924">
    <property type="term" value="F:GTPase activity"/>
    <property type="evidence" value="ECO:0007669"/>
    <property type="project" value="UniProtKB-UniRule"/>
</dbReference>
<accession>C5C2S6</accession>
<feature type="domain" description="EngC GTPase" evidence="11">
    <location>
        <begin position="107"/>
        <end position="253"/>
    </location>
</feature>
<dbReference type="Pfam" id="PF03193">
    <property type="entry name" value="RsgA_GTPase"/>
    <property type="match status" value="1"/>
</dbReference>
<evidence type="ECO:0000256" key="6">
    <source>
        <dbReference type="ARBA" id="ARBA00022801"/>
    </source>
</evidence>
<sequence>MSADESADPGSAAPGRWLVSRVDRQRVRALPLDDGGAFAPGDGTTVVTDRDGTLPAAVGEPLVPAVGDVLLAAPTPELPDRVLVAPRRSELARDSADRTSREQVIAANVDVVVIAEHLDPDPAVGRVERLLTLAWRSGATPLVVLTKADLVDDAADWVADVGAVALGVDVLAVSATTGLGMSELRERIAPGTTLVVVGPSGAGKSTLVNALAGTEVMATGDRRGDGKGRHTTSHRELVPLPGGATLIDTPGLRAVGLVATPDAVAKTFSDVEDLVAQCRFSDCAHDTEPGCAVLAAVEDGTLDERRLASWRSLQREMLRQAARSDARIAAQQRDVWKKRVQGMREYQRARGR</sequence>
<evidence type="ECO:0000259" key="11">
    <source>
        <dbReference type="PROSITE" id="PS50936"/>
    </source>
</evidence>
<keyword evidence="8 10" id="KW-0694">RNA-binding</keyword>
<protein>
    <recommendedName>
        <fullName evidence="10">Small ribosomal subunit biogenesis GTPase RsgA</fullName>
        <ecNumber evidence="10">3.6.1.-</ecNumber>
    </recommendedName>
</protein>
<feature type="binding site" evidence="10">
    <location>
        <begin position="146"/>
        <end position="149"/>
    </location>
    <ligand>
        <name>GTP</name>
        <dbReference type="ChEBI" id="CHEBI:37565"/>
    </ligand>
</feature>
<reference evidence="13 14" key="1">
    <citation type="journal article" date="2009" name="Stand. Genomic Sci.">
        <title>Complete genome sequence of Beutenbergia cavernae type strain (HKI 0122).</title>
        <authorList>
            <person name="Land M."/>
            <person name="Pukall R."/>
            <person name="Abt B."/>
            <person name="Goker M."/>
            <person name="Rohde M."/>
            <person name="Glavina Del Rio T."/>
            <person name="Tice H."/>
            <person name="Copeland A."/>
            <person name="Cheng J.F."/>
            <person name="Lucas S."/>
            <person name="Chen F."/>
            <person name="Nolan M."/>
            <person name="Bruce D."/>
            <person name="Goodwin L."/>
            <person name="Pitluck S."/>
            <person name="Ivanova N."/>
            <person name="Mavromatis K."/>
            <person name="Ovchinnikova G."/>
            <person name="Pati A."/>
            <person name="Chen A."/>
            <person name="Palaniappan K."/>
            <person name="Hauser L."/>
            <person name="Chang Y.J."/>
            <person name="Jefferies C.C."/>
            <person name="Saunders E."/>
            <person name="Brettin T."/>
            <person name="Detter J.C."/>
            <person name="Han C."/>
            <person name="Chain P."/>
            <person name="Bristow J."/>
            <person name="Eisen J.A."/>
            <person name="Markowitz V."/>
            <person name="Hugenholtz P."/>
            <person name="Kyrpides N.C."/>
            <person name="Klenk H.P."/>
            <person name="Lapidus A."/>
        </authorList>
    </citation>
    <scope>NUCLEOTIDE SEQUENCE [LARGE SCALE GENOMIC DNA]</scope>
    <source>
        <strain evidence="14">ATCC BAA-8 / DSM 12333 / NBRC 16432</strain>
    </source>
</reference>
<evidence type="ECO:0000256" key="5">
    <source>
        <dbReference type="ARBA" id="ARBA00022741"/>
    </source>
</evidence>
<evidence type="ECO:0000256" key="4">
    <source>
        <dbReference type="ARBA" id="ARBA00022730"/>
    </source>
</evidence>
<dbReference type="InterPro" id="IPR004881">
    <property type="entry name" value="Ribosome_biogen_GTPase_RsgA"/>
</dbReference>
<dbReference type="Gene3D" id="1.10.40.50">
    <property type="entry name" value="Probable gtpase engc, domain 3"/>
    <property type="match status" value="1"/>
</dbReference>
<dbReference type="KEGG" id="bcv:Bcav_3528"/>
<feature type="binding site" evidence="10">
    <location>
        <position position="291"/>
    </location>
    <ligand>
        <name>Zn(2+)</name>
        <dbReference type="ChEBI" id="CHEBI:29105"/>
    </ligand>
</feature>
<evidence type="ECO:0000313" key="13">
    <source>
        <dbReference type="EMBL" id="ACQ81770.1"/>
    </source>
</evidence>
<dbReference type="InterPro" id="IPR010914">
    <property type="entry name" value="RsgA_GTPase_dom"/>
</dbReference>
<dbReference type="Gene3D" id="3.40.50.300">
    <property type="entry name" value="P-loop containing nucleotide triphosphate hydrolases"/>
    <property type="match status" value="1"/>
</dbReference>
<dbReference type="AlphaFoldDB" id="C5C2S6"/>
<feature type="binding site" evidence="10">
    <location>
        <position position="278"/>
    </location>
    <ligand>
        <name>Zn(2+)</name>
        <dbReference type="ChEBI" id="CHEBI:29105"/>
    </ligand>
</feature>
<evidence type="ECO:0000256" key="7">
    <source>
        <dbReference type="ARBA" id="ARBA00022833"/>
    </source>
</evidence>
<dbReference type="EMBL" id="CP001618">
    <property type="protein sequence ID" value="ACQ81770.1"/>
    <property type="molecule type" value="Genomic_DNA"/>
</dbReference>
<comment type="function">
    <text evidence="10">One of several proteins that assist in the late maturation steps of the functional core of the 30S ribosomal subunit. Helps release RbfA from mature subunits. May play a role in the assembly of ribosomal proteins into the subunit. Circularly permuted GTPase that catalyzes slow GTP hydrolysis, GTPase activity is stimulated by the 30S ribosomal subunit.</text>
</comment>
<keyword evidence="6 10" id="KW-0378">Hydrolase</keyword>
<evidence type="ECO:0000259" key="12">
    <source>
        <dbReference type="PROSITE" id="PS51721"/>
    </source>
</evidence>
<dbReference type="GO" id="GO:0005737">
    <property type="term" value="C:cytoplasm"/>
    <property type="evidence" value="ECO:0007669"/>
    <property type="project" value="UniProtKB-SubCell"/>
</dbReference>
<dbReference type="HOGENOM" id="CLU_033617_0_0_11"/>
<keyword evidence="9 10" id="KW-0342">GTP-binding</keyword>
<gene>
    <name evidence="10" type="primary">rsgA</name>
    <name evidence="13" type="ordered locus">Bcav_3528</name>
</gene>
<dbReference type="NCBIfam" id="TIGR00157">
    <property type="entry name" value="ribosome small subunit-dependent GTPase A"/>
    <property type="match status" value="1"/>
</dbReference>
<dbReference type="EC" id="3.6.1.-" evidence="10"/>
<evidence type="ECO:0000256" key="3">
    <source>
        <dbReference type="ARBA" id="ARBA00022723"/>
    </source>
</evidence>
<keyword evidence="14" id="KW-1185">Reference proteome</keyword>
<comment type="subcellular location">
    <subcellularLocation>
        <location evidence="10">Cytoplasm</location>
    </subcellularLocation>
</comment>
<feature type="binding site" evidence="10">
    <location>
        <begin position="198"/>
        <end position="206"/>
    </location>
    <ligand>
        <name>GTP</name>
        <dbReference type="ChEBI" id="CHEBI:37565"/>
    </ligand>
</feature>
<dbReference type="OrthoDB" id="9809485at2"/>
<keyword evidence="5 10" id="KW-0547">Nucleotide-binding</keyword>
<evidence type="ECO:0000256" key="8">
    <source>
        <dbReference type="ARBA" id="ARBA00022884"/>
    </source>
</evidence>
<dbReference type="PANTHER" id="PTHR32120:SF10">
    <property type="entry name" value="SMALL RIBOSOMAL SUBUNIT BIOGENESIS GTPASE RSGA"/>
    <property type="match status" value="1"/>
</dbReference>
<dbReference type="HAMAP" id="MF_01820">
    <property type="entry name" value="GTPase_RsgA"/>
    <property type="match status" value="1"/>
</dbReference>
<keyword evidence="2 10" id="KW-0690">Ribosome biogenesis</keyword>
<evidence type="ECO:0000256" key="10">
    <source>
        <dbReference type="HAMAP-Rule" id="MF_01820"/>
    </source>
</evidence>
<dbReference type="SUPFAM" id="SSF52540">
    <property type="entry name" value="P-loop containing nucleoside triphosphate hydrolases"/>
    <property type="match status" value="1"/>
</dbReference>
<keyword evidence="4 10" id="KW-0699">rRNA-binding</keyword>
<comment type="cofactor">
    <cofactor evidence="10">
        <name>Zn(2+)</name>
        <dbReference type="ChEBI" id="CHEBI:29105"/>
    </cofactor>
    <text evidence="10">Binds 1 zinc ion per subunit.</text>
</comment>
<comment type="similarity">
    <text evidence="10">Belongs to the TRAFAC class YlqF/YawG GTPase family. RsgA subfamily.</text>
</comment>
<evidence type="ECO:0000256" key="1">
    <source>
        <dbReference type="ARBA" id="ARBA00022490"/>
    </source>
</evidence>
<dbReference type="eggNOG" id="COG1162">
    <property type="taxonomic scope" value="Bacteria"/>
</dbReference>
<keyword evidence="3 10" id="KW-0479">Metal-binding</keyword>
<dbReference type="PROSITE" id="PS50936">
    <property type="entry name" value="ENGC_GTPASE"/>
    <property type="match status" value="1"/>
</dbReference>
<keyword evidence="7 10" id="KW-0862">Zinc</keyword>
<dbReference type="GO" id="GO:0042274">
    <property type="term" value="P:ribosomal small subunit biogenesis"/>
    <property type="evidence" value="ECO:0007669"/>
    <property type="project" value="UniProtKB-UniRule"/>
</dbReference>
<dbReference type="GO" id="GO:0005525">
    <property type="term" value="F:GTP binding"/>
    <property type="evidence" value="ECO:0007669"/>
    <property type="project" value="UniProtKB-UniRule"/>
</dbReference>
<comment type="subunit">
    <text evidence="10">Monomer. Associates with 30S ribosomal subunit, binds 16S rRNA.</text>
</comment>
<keyword evidence="1 10" id="KW-0963">Cytoplasm</keyword>
<dbReference type="InterPro" id="IPR027417">
    <property type="entry name" value="P-loop_NTPase"/>
</dbReference>
<evidence type="ECO:0000256" key="2">
    <source>
        <dbReference type="ARBA" id="ARBA00022517"/>
    </source>
</evidence>
<dbReference type="RefSeq" id="WP_015884007.1">
    <property type="nucleotide sequence ID" value="NC_012669.1"/>
</dbReference>
<dbReference type="STRING" id="471853.Bcav_3528"/>
<dbReference type="PROSITE" id="PS51721">
    <property type="entry name" value="G_CP"/>
    <property type="match status" value="1"/>
</dbReference>
<dbReference type="PANTHER" id="PTHR32120">
    <property type="entry name" value="SMALL RIBOSOMAL SUBUNIT BIOGENESIS GTPASE RSGA"/>
    <property type="match status" value="1"/>
</dbReference>
<organism evidence="13 14">
    <name type="scientific">Beutenbergia cavernae (strain ATCC BAA-8 / DSM 12333 / CCUG 43141 / JCM 11478 / NBRC 16432 / NCIMB 13614 / HKI 0122)</name>
    <dbReference type="NCBI Taxonomy" id="471853"/>
    <lineage>
        <taxon>Bacteria</taxon>
        <taxon>Bacillati</taxon>
        <taxon>Actinomycetota</taxon>
        <taxon>Actinomycetes</taxon>
        <taxon>Micrococcales</taxon>
        <taxon>Beutenbergiaceae</taxon>
        <taxon>Beutenbergia</taxon>
    </lineage>
</organism>
<name>C5C2S6_BEUC1</name>
<evidence type="ECO:0000256" key="9">
    <source>
        <dbReference type="ARBA" id="ARBA00023134"/>
    </source>
</evidence>
<proteinExistence type="inferred from homology"/>
<dbReference type="CDD" id="cd01854">
    <property type="entry name" value="YjeQ_EngC"/>
    <property type="match status" value="1"/>
</dbReference>
<dbReference type="Proteomes" id="UP000007962">
    <property type="component" value="Chromosome"/>
</dbReference>
<dbReference type="GO" id="GO:0019843">
    <property type="term" value="F:rRNA binding"/>
    <property type="evidence" value="ECO:0007669"/>
    <property type="project" value="UniProtKB-KW"/>
</dbReference>
<evidence type="ECO:0000313" key="14">
    <source>
        <dbReference type="Proteomes" id="UP000007962"/>
    </source>
</evidence>
<feature type="binding site" evidence="10">
    <location>
        <position position="283"/>
    </location>
    <ligand>
        <name>Zn(2+)</name>
        <dbReference type="ChEBI" id="CHEBI:29105"/>
    </ligand>
</feature>
<feature type="binding site" evidence="10">
    <location>
        <position position="285"/>
    </location>
    <ligand>
        <name>Zn(2+)</name>
        <dbReference type="ChEBI" id="CHEBI:29105"/>
    </ligand>
</feature>
<feature type="domain" description="CP-type G" evidence="12">
    <location>
        <begin position="101"/>
        <end position="255"/>
    </location>
</feature>
<dbReference type="GO" id="GO:0046872">
    <property type="term" value="F:metal ion binding"/>
    <property type="evidence" value="ECO:0007669"/>
    <property type="project" value="UniProtKB-KW"/>
</dbReference>
<dbReference type="InterPro" id="IPR030378">
    <property type="entry name" value="G_CP_dom"/>
</dbReference>